<sequence>MSYNIYITRREDWFSEDGPEISLQEWIDLVHADKEMRLDGYAEATTTEGDVLHVNDQSMAVWLEYSQHGVGGNMAWIWHHRGNIVAKNPDEEIRRKMWRLAQAVSAKVQGEESELYGADGQMLLEEAPVAKDARSKPWWRVW</sequence>
<dbReference type="RefSeq" id="WP_081268914.1">
    <property type="nucleotide sequence ID" value="NZ_LVHG01000053.1"/>
</dbReference>
<dbReference type="EMBL" id="LVHG01000053">
    <property type="protein sequence ID" value="OAK62046.1"/>
    <property type="molecule type" value="Genomic_DNA"/>
</dbReference>
<proteinExistence type="predicted"/>
<organism evidence="1 2">
    <name type="scientific">Variovorax paradoxus</name>
    <dbReference type="NCBI Taxonomy" id="34073"/>
    <lineage>
        <taxon>Bacteria</taxon>
        <taxon>Pseudomonadati</taxon>
        <taxon>Pseudomonadota</taxon>
        <taxon>Betaproteobacteria</taxon>
        <taxon>Burkholderiales</taxon>
        <taxon>Comamonadaceae</taxon>
        <taxon>Variovorax</taxon>
    </lineage>
</organism>
<evidence type="ECO:0000313" key="1">
    <source>
        <dbReference type="EMBL" id="OAK62046.1"/>
    </source>
</evidence>
<evidence type="ECO:0000313" key="2">
    <source>
        <dbReference type="Proteomes" id="UP000077852"/>
    </source>
</evidence>
<gene>
    <name evidence="1" type="ORF">A3K87_19350</name>
</gene>
<protein>
    <submittedName>
        <fullName evidence="1">Uncharacterized protein</fullName>
    </submittedName>
</protein>
<accession>A0AA91DNP5</accession>
<name>A0AA91DNP5_VARPD</name>
<reference evidence="1 2" key="1">
    <citation type="submission" date="2016-03" db="EMBL/GenBank/DDBJ databases">
        <title>Genome sequence of Variovorax paradoxus KB5.</title>
        <authorList>
            <person name="Jeong H."/>
            <person name="Hong C.E."/>
            <person name="Jo S.H."/>
            <person name="Park J.M."/>
        </authorList>
    </citation>
    <scope>NUCLEOTIDE SEQUENCE [LARGE SCALE GENOMIC DNA]</scope>
    <source>
        <strain evidence="1 2">KB5</strain>
    </source>
</reference>
<dbReference type="AlphaFoldDB" id="A0AA91DNP5"/>
<dbReference type="Proteomes" id="UP000077852">
    <property type="component" value="Unassembled WGS sequence"/>
</dbReference>
<comment type="caution">
    <text evidence="1">The sequence shown here is derived from an EMBL/GenBank/DDBJ whole genome shotgun (WGS) entry which is preliminary data.</text>
</comment>